<dbReference type="SUPFAM" id="SSF69047">
    <property type="entry name" value="Hypothetical protein YjbJ"/>
    <property type="match status" value="1"/>
</dbReference>
<dbReference type="OrthoDB" id="9796058at2"/>
<dbReference type="Gene3D" id="1.10.1470.10">
    <property type="entry name" value="YjbJ"/>
    <property type="match status" value="1"/>
</dbReference>
<dbReference type="Proteomes" id="UP000003374">
    <property type="component" value="Unassembled WGS sequence"/>
</dbReference>
<feature type="region of interest" description="Disordered" evidence="2">
    <location>
        <begin position="65"/>
        <end position="84"/>
    </location>
</feature>
<dbReference type="InterPro" id="IPR036629">
    <property type="entry name" value="YjbJ_sf"/>
</dbReference>
<protein>
    <submittedName>
        <fullName evidence="4">CsbD-like protein</fullName>
    </submittedName>
</protein>
<dbReference type="RefSeq" id="WP_005001880.1">
    <property type="nucleotide sequence ID" value="NZ_CH672427.1"/>
</dbReference>
<dbReference type="Pfam" id="PF05532">
    <property type="entry name" value="CsbD"/>
    <property type="match status" value="1"/>
</dbReference>
<sequence>MFRDQIGGNWHILKGKVRQQWGMLTNQDLDHLTEGYEEELTGKIQKAYGISKKEADEKLREWYRLRNAPQDTDSSPNPPASPLS</sequence>
<dbReference type="eggNOG" id="COG3237">
    <property type="taxonomic scope" value="Bacteria"/>
</dbReference>
<evidence type="ECO:0000259" key="3">
    <source>
        <dbReference type="Pfam" id="PF05532"/>
    </source>
</evidence>
<keyword evidence="5" id="KW-1185">Reference proteome</keyword>
<evidence type="ECO:0000313" key="5">
    <source>
        <dbReference type="Proteomes" id="UP000003374"/>
    </source>
</evidence>
<evidence type="ECO:0000256" key="1">
    <source>
        <dbReference type="ARBA" id="ARBA00009129"/>
    </source>
</evidence>
<evidence type="ECO:0000256" key="2">
    <source>
        <dbReference type="SAM" id="MobiDB-lite"/>
    </source>
</evidence>
<dbReference type="STRING" id="314278.NB231_09473"/>
<gene>
    <name evidence="4" type="ORF">NB231_09473</name>
</gene>
<reference evidence="4 5" key="1">
    <citation type="submission" date="2006-02" db="EMBL/GenBank/DDBJ databases">
        <authorList>
            <person name="Waterbury J."/>
            <person name="Ferriera S."/>
            <person name="Johnson J."/>
            <person name="Kravitz S."/>
            <person name="Halpern A."/>
            <person name="Remington K."/>
            <person name="Beeson K."/>
            <person name="Tran B."/>
            <person name="Rogers Y.-H."/>
            <person name="Friedman R."/>
            <person name="Venter J.C."/>
        </authorList>
    </citation>
    <scope>NUCLEOTIDE SEQUENCE [LARGE SCALE GENOMIC DNA]</scope>
    <source>
        <strain evidence="4 5">Nb-231</strain>
    </source>
</reference>
<proteinExistence type="inferred from homology"/>
<comment type="similarity">
    <text evidence="1">Belongs to the UPF0337 (CsbD) family.</text>
</comment>
<dbReference type="AlphaFoldDB" id="A4BN72"/>
<organism evidence="4 5">
    <name type="scientific">Nitrococcus mobilis Nb-231</name>
    <dbReference type="NCBI Taxonomy" id="314278"/>
    <lineage>
        <taxon>Bacteria</taxon>
        <taxon>Pseudomonadati</taxon>
        <taxon>Pseudomonadota</taxon>
        <taxon>Gammaproteobacteria</taxon>
        <taxon>Chromatiales</taxon>
        <taxon>Ectothiorhodospiraceae</taxon>
        <taxon>Nitrococcus</taxon>
    </lineage>
</organism>
<dbReference type="HOGENOM" id="CLU_135567_4_1_6"/>
<feature type="domain" description="CsbD-like" evidence="3">
    <location>
        <begin position="4"/>
        <end position="56"/>
    </location>
</feature>
<dbReference type="InterPro" id="IPR008462">
    <property type="entry name" value="CsbD"/>
</dbReference>
<dbReference type="EMBL" id="AAOF01000002">
    <property type="protein sequence ID" value="EAR22671.1"/>
    <property type="molecule type" value="Genomic_DNA"/>
</dbReference>
<evidence type="ECO:0000313" key="4">
    <source>
        <dbReference type="EMBL" id="EAR22671.1"/>
    </source>
</evidence>
<accession>A4BN72</accession>
<name>A4BN72_9GAMM</name>
<comment type="caution">
    <text evidence="4">The sequence shown here is derived from an EMBL/GenBank/DDBJ whole genome shotgun (WGS) entry which is preliminary data.</text>
</comment>